<evidence type="ECO:0000256" key="10">
    <source>
        <dbReference type="ARBA" id="ARBA00023180"/>
    </source>
</evidence>
<accession>H0XXH9</accession>
<reference evidence="14" key="3">
    <citation type="submission" date="2025-09" db="UniProtKB">
        <authorList>
            <consortium name="Ensembl"/>
        </authorList>
    </citation>
    <scope>IDENTIFICATION</scope>
</reference>
<protein>
    <recommendedName>
        <fullName evidence="13">Retinoic acid early-inducible protein 1 domain-containing protein</fullName>
    </recommendedName>
</protein>
<evidence type="ECO:0000256" key="4">
    <source>
        <dbReference type="ARBA" id="ARBA00008353"/>
    </source>
</evidence>
<name>H0XXH9_OTOGA</name>
<dbReference type="Gene3D" id="3.30.500.10">
    <property type="entry name" value="MHC class I-like antigen recognition-like"/>
    <property type="match status" value="1"/>
</dbReference>
<dbReference type="EMBL" id="AAQR03075492">
    <property type="status" value="NOT_ANNOTATED_CDS"/>
    <property type="molecule type" value="Genomic_DNA"/>
</dbReference>
<keyword evidence="11" id="KW-0449">Lipoprotein</keyword>
<dbReference type="InterPro" id="IPR037055">
    <property type="entry name" value="MHC_I-like_Ag-recog_sf"/>
</dbReference>
<evidence type="ECO:0000259" key="13">
    <source>
        <dbReference type="Pfam" id="PF14586"/>
    </source>
</evidence>
<dbReference type="InterPro" id="IPR011162">
    <property type="entry name" value="MHC_I/II-like_Ag-recog"/>
</dbReference>
<comment type="function">
    <text evidence="1">Acts as a ligand for KLRK1.</text>
</comment>
<dbReference type="eggNOG" id="ENOG502TM6M">
    <property type="taxonomic scope" value="Eukaryota"/>
</dbReference>
<evidence type="ECO:0000256" key="8">
    <source>
        <dbReference type="ARBA" id="ARBA00023136"/>
    </source>
</evidence>
<proteinExistence type="inferred from homology"/>
<evidence type="ECO:0000256" key="9">
    <source>
        <dbReference type="ARBA" id="ARBA00023157"/>
    </source>
</evidence>
<keyword evidence="5" id="KW-1003">Cell membrane</keyword>
<dbReference type="InParanoid" id="H0XXH9"/>
<dbReference type="FunFam" id="3.30.500.10:FF:000004">
    <property type="entry name" value="Retinoic acid early-inducible protein 1-beta"/>
    <property type="match status" value="1"/>
</dbReference>
<dbReference type="PANTHER" id="PTHR16675:SF64">
    <property type="entry name" value="RETINOIC ACID EARLY TRANSCRIPT 1E"/>
    <property type="match status" value="1"/>
</dbReference>
<keyword evidence="7" id="KW-0732">Signal</keyword>
<comment type="similarity">
    <text evidence="4">Belongs to the NKG2D ligand family.</text>
</comment>
<dbReference type="PANTHER" id="PTHR16675">
    <property type="entry name" value="MHC CLASS I-RELATED"/>
    <property type="match status" value="1"/>
</dbReference>
<dbReference type="InterPro" id="IPR050208">
    <property type="entry name" value="MHC_class-I_related"/>
</dbReference>
<dbReference type="GO" id="GO:0002476">
    <property type="term" value="P:antigen processing and presentation of endogenous peptide antigen via MHC class Ib"/>
    <property type="evidence" value="ECO:0007669"/>
    <property type="project" value="TreeGrafter"/>
</dbReference>
<evidence type="ECO:0000256" key="2">
    <source>
        <dbReference type="ARBA" id="ARBA00004609"/>
    </source>
</evidence>
<evidence type="ECO:0000313" key="15">
    <source>
        <dbReference type="Proteomes" id="UP000005225"/>
    </source>
</evidence>
<dbReference type="GeneTree" id="ENSGT01120000271825"/>
<evidence type="ECO:0000313" key="14">
    <source>
        <dbReference type="Ensembl" id="ENSOGAP00000020822.1"/>
    </source>
</evidence>
<evidence type="ECO:0000256" key="12">
    <source>
        <dbReference type="ARBA" id="ARBA00054882"/>
    </source>
</evidence>
<keyword evidence="6" id="KW-0336">GPI-anchor</keyword>
<dbReference type="Proteomes" id="UP000005225">
    <property type="component" value="Unassembled WGS sequence"/>
</dbReference>
<dbReference type="InterPro" id="IPR029287">
    <property type="entry name" value="RAE-1"/>
</dbReference>
<evidence type="ECO:0000256" key="11">
    <source>
        <dbReference type="ARBA" id="ARBA00023288"/>
    </source>
</evidence>
<comment type="function">
    <text evidence="12">Binds and activates the KLRK1/NKG2D receptor, mediating natural killer cell cytotoxicity.</text>
</comment>
<dbReference type="SUPFAM" id="SSF54452">
    <property type="entry name" value="MHC antigen-recognition domain"/>
    <property type="match status" value="1"/>
</dbReference>
<keyword evidence="8" id="KW-0472">Membrane</keyword>
<dbReference type="GO" id="GO:0002486">
    <property type="term" value="P:antigen processing and presentation of endogenous peptide antigen via MHC class I via ER pathway, TAP-independent"/>
    <property type="evidence" value="ECO:0007669"/>
    <property type="project" value="TreeGrafter"/>
</dbReference>
<dbReference type="GO" id="GO:0005615">
    <property type="term" value="C:extracellular space"/>
    <property type="evidence" value="ECO:0007669"/>
    <property type="project" value="TreeGrafter"/>
</dbReference>
<comment type="similarity">
    <text evidence="3">Belongs to the MHC class I family.</text>
</comment>
<reference evidence="14" key="2">
    <citation type="submission" date="2025-08" db="UniProtKB">
        <authorList>
            <consortium name="Ensembl"/>
        </authorList>
    </citation>
    <scope>IDENTIFICATION</scope>
</reference>
<dbReference type="Ensembl" id="ENSOGAT00000025301.1">
    <property type="protein sequence ID" value="ENSOGAP00000020822.1"/>
    <property type="gene ID" value="ENSOGAG00000032102.1"/>
</dbReference>
<comment type="subcellular location">
    <subcellularLocation>
        <location evidence="2">Cell membrane</location>
        <topology evidence="2">Lipid-anchor</topology>
        <topology evidence="2">GPI-anchor</topology>
    </subcellularLocation>
</comment>
<dbReference type="GO" id="GO:0001916">
    <property type="term" value="P:positive regulation of T cell mediated cytotoxicity"/>
    <property type="evidence" value="ECO:0007669"/>
    <property type="project" value="TreeGrafter"/>
</dbReference>
<organism evidence="14 15">
    <name type="scientific">Otolemur garnettii</name>
    <name type="common">Small-eared galago</name>
    <name type="synonym">Garnett's greater bushbaby</name>
    <dbReference type="NCBI Taxonomy" id="30611"/>
    <lineage>
        <taxon>Eukaryota</taxon>
        <taxon>Metazoa</taxon>
        <taxon>Chordata</taxon>
        <taxon>Craniata</taxon>
        <taxon>Vertebrata</taxon>
        <taxon>Euteleostomi</taxon>
        <taxon>Mammalia</taxon>
        <taxon>Eutheria</taxon>
        <taxon>Euarchontoglires</taxon>
        <taxon>Primates</taxon>
        <taxon>Strepsirrhini</taxon>
        <taxon>Lorisiformes</taxon>
        <taxon>Galagidae</taxon>
        <taxon>Otolemur</taxon>
    </lineage>
</organism>
<evidence type="ECO:0000256" key="3">
    <source>
        <dbReference type="ARBA" id="ARBA00006909"/>
    </source>
</evidence>
<dbReference type="OMA" id="DAMNMNW"/>
<reference evidence="15" key="1">
    <citation type="submission" date="2011-03" db="EMBL/GenBank/DDBJ databases">
        <title>Version 3 of the genome sequence of Otolemur garnettii (Bushbaby).</title>
        <authorList>
            <consortium name="The Broad Institute Genome Sequencing Platform"/>
            <person name="Di Palma F."/>
            <person name="Johnson J."/>
            <person name="Lander E.S."/>
            <person name="Lindblad-Toh K."/>
            <person name="Jaffe D.B."/>
            <person name="Gnerre S."/>
            <person name="MacCallum I."/>
            <person name="Przybylski D."/>
            <person name="Ribeiro F.J."/>
            <person name="Burton J.N."/>
            <person name="Walker B.J."/>
            <person name="Sharpe T."/>
            <person name="Hall G."/>
        </authorList>
    </citation>
    <scope>NUCLEOTIDE SEQUENCE [LARGE SCALE GENOMIC DNA]</scope>
</reference>
<dbReference type="EMBL" id="AAQR03075491">
    <property type="status" value="NOT_ANNOTATED_CDS"/>
    <property type="molecule type" value="Genomic_DNA"/>
</dbReference>
<evidence type="ECO:0000256" key="1">
    <source>
        <dbReference type="ARBA" id="ARBA00002305"/>
    </source>
</evidence>
<dbReference type="GO" id="GO:0006955">
    <property type="term" value="P:immune response"/>
    <property type="evidence" value="ECO:0007669"/>
    <property type="project" value="TreeGrafter"/>
</dbReference>
<keyword evidence="10" id="KW-0325">Glycoprotein</keyword>
<dbReference type="AlphaFoldDB" id="H0XXH9"/>
<dbReference type="GO" id="GO:0009897">
    <property type="term" value="C:external side of plasma membrane"/>
    <property type="evidence" value="ECO:0007669"/>
    <property type="project" value="TreeGrafter"/>
</dbReference>
<dbReference type="GO" id="GO:0046703">
    <property type="term" value="F:natural killer cell lectin-like receptor binding"/>
    <property type="evidence" value="ECO:0007669"/>
    <property type="project" value="UniProtKB-ARBA"/>
</dbReference>
<evidence type="ECO:0000256" key="7">
    <source>
        <dbReference type="ARBA" id="ARBA00022729"/>
    </source>
</evidence>
<dbReference type="Pfam" id="PF14586">
    <property type="entry name" value="MHC_I_2"/>
    <property type="match status" value="1"/>
</dbReference>
<evidence type="ECO:0000256" key="5">
    <source>
        <dbReference type="ARBA" id="ARBA00022475"/>
    </source>
</evidence>
<dbReference type="FunCoup" id="H0XXH9">
    <property type="interactions" value="169"/>
</dbReference>
<dbReference type="STRING" id="30611.ENSOGAP00000020822"/>
<evidence type="ECO:0000256" key="6">
    <source>
        <dbReference type="ARBA" id="ARBA00022622"/>
    </source>
</evidence>
<feature type="domain" description="Retinoic acid early-inducible protein 1" evidence="13">
    <location>
        <begin position="34"/>
        <end position="202"/>
    </location>
</feature>
<keyword evidence="9" id="KW-1015">Disulfide bond</keyword>
<dbReference type="HOGENOM" id="CLU_086235_0_0_1"/>
<keyword evidence="15" id="KW-1185">Reference proteome</keyword>
<sequence length="224" mass="25999">MRLNVNVTVCATCNYWFYLDHLLLVSIKILMYVHSLCLECTVRSQSRPGQPWGQIQALVDTTPFFQYDTDNSTVKYLGPVGEKVNATKALTELTQTLGEVMQELRMILSDTQLEKNKTRGLPTLQVKVFCQREEERCTGASWQLSISGQTALLFDAMNMNWTVMNAEARRTKEEWEDRGLAEYFRKLSIGDCNHWLREFLQHWETMPKQTDREPVHCPSDHWSA</sequence>